<dbReference type="NCBIfam" id="TIGR03619">
    <property type="entry name" value="F420_Rv2161c"/>
    <property type="match status" value="1"/>
</dbReference>
<evidence type="ECO:0000256" key="3">
    <source>
        <dbReference type="ARBA" id="ARBA00023002"/>
    </source>
</evidence>
<accession>A0ABP8WMV7</accession>
<dbReference type="Gene3D" id="3.20.20.30">
    <property type="entry name" value="Luciferase-like domain"/>
    <property type="match status" value="1"/>
</dbReference>
<comment type="caution">
    <text evidence="6">The sequence shown here is derived from an EMBL/GenBank/DDBJ whole genome shotgun (WGS) entry which is preliminary data.</text>
</comment>
<dbReference type="EMBL" id="BAABIC010000009">
    <property type="protein sequence ID" value="GAA4691276.1"/>
    <property type="molecule type" value="Genomic_DNA"/>
</dbReference>
<dbReference type="InterPro" id="IPR011251">
    <property type="entry name" value="Luciferase-like_dom"/>
</dbReference>
<protein>
    <submittedName>
        <fullName evidence="6">LLM class F420-dependent oxidoreductase</fullName>
    </submittedName>
</protein>
<dbReference type="InterPro" id="IPR050172">
    <property type="entry name" value="SsuD_RutA_monooxygenase"/>
</dbReference>
<dbReference type="PANTHER" id="PTHR42847:SF4">
    <property type="entry name" value="ALKANESULFONATE MONOOXYGENASE-RELATED"/>
    <property type="match status" value="1"/>
</dbReference>
<proteinExistence type="predicted"/>
<dbReference type="InterPro" id="IPR036661">
    <property type="entry name" value="Luciferase-like_sf"/>
</dbReference>
<dbReference type="PANTHER" id="PTHR42847">
    <property type="entry name" value="ALKANESULFONATE MONOOXYGENASE"/>
    <property type="match status" value="1"/>
</dbReference>
<dbReference type="RefSeq" id="WP_345381131.1">
    <property type="nucleotide sequence ID" value="NZ_BAABIC010000009.1"/>
</dbReference>
<evidence type="ECO:0000256" key="1">
    <source>
        <dbReference type="ARBA" id="ARBA00022630"/>
    </source>
</evidence>
<name>A0ABP8WMV7_9PSEU</name>
<keyword evidence="1" id="KW-0285">Flavoprotein</keyword>
<keyword evidence="3" id="KW-0560">Oxidoreductase</keyword>
<organism evidence="6 7">
    <name type="scientific">Pseudonocardia yuanmonensis</name>
    <dbReference type="NCBI Taxonomy" id="1095914"/>
    <lineage>
        <taxon>Bacteria</taxon>
        <taxon>Bacillati</taxon>
        <taxon>Actinomycetota</taxon>
        <taxon>Actinomycetes</taxon>
        <taxon>Pseudonocardiales</taxon>
        <taxon>Pseudonocardiaceae</taxon>
        <taxon>Pseudonocardia</taxon>
    </lineage>
</organism>
<sequence length="275" mass="29674">MKIGIGAFLTDQSIRPEVLARAVEERGFESLLLPEHSHIPTSRESPYPAGGDMPDYYARIVSPFPSLAAAAAVTDRITLGTAVTLLPQRDVVHTAKEVATLDLLADGRALIAVAPGWNREQMRTHGTDPRTRGALLEEQIRALKTIWTSDVAEFHGDHVDFPPLWSWPKPVQSPHVPIYVGGWGPAAIRRARTIGDGWMAGNAPDPAAVKEQMALLDGGPSVPTTVFGVGGHEVDVLDAYRDSGAERVALLLEPVSEARALQLLDDWAPLVARLA</sequence>
<evidence type="ECO:0000313" key="6">
    <source>
        <dbReference type="EMBL" id="GAA4691276.1"/>
    </source>
</evidence>
<feature type="domain" description="Luciferase-like" evidence="5">
    <location>
        <begin position="19"/>
        <end position="217"/>
    </location>
</feature>
<evidence type="ECO:0000256" key="2">
    <source>
        <dbReference type="ARBA" id="ARBA00022643"/>
    </source>
</evidence>
<keyword evidence="2" id="KW-0288">FMN</keyword>
<reference evidence="7" key="1">
    <citation type="journal article" date="2019" name="Int. J. Syst. Evol. Microbiol.">
        <title>The Global Catalogue of Microorganisms (GCM) 10K type strain sequencing project: providing services to taxonomists for standard genome sequencing and annotation.</title>
        <authorList>
            <consortium name="The Broad Institute Genomics Platform"/>
            <consortium name="The Broad Institute Genome Sequencing Center for Infectious Disease"/>
            <person name="Wu L."/>
            <person name="Ma J."/>
        </authorList>
    </citation>
    <scope>NUCLEOTIDE SEQUENCE [LARGE SCALE GENOMIC DNA]</scope>
    <source>
        <strain evidence="7">JCM 18055</strain>
    </source>
</reference>
<gene>
    <name evidence="6" type="ORF">GCM10023215_30190</name>
</gene>
<evidence type="ECO:0000256" key="4">
    <source>
        <dbReference type="ARBA" id="ARBA00023033"/>
    </source>
</evidence>
<dbReference type="InterPro" id="IPR019921">
    <property type="entry name" value="Lucif-like_OxRdtase_Rv2161c"/>
</dbReference>
<keyword evidence="4" id="KW-0503">Monooxygenase</keyword>
<dbReference type="SUPFAM" id="SSF51679">
    <property type="entry name" value="Bacterial luciferase-like"/>
    <property type="match status" value="1"/>
</dbReference>
<keyword evidence="7" id="KW-1185">Reference proteome</keyword>
<dbReference type="Pfam" id="PF00296">
    <property type="entry name" value="Bac_luciferase"/>
    <property type="match status" value="1"/>
</dbReference>
<evidence type="ECO:0000259" key="5">
    <source>
        <dbReference type="Pfam" id="PF00296"/>
    </source>
</evidence>
<evidence type="ECO:0000313" key="7">
    <source>
        <dbReference type="Proteomes" id="UP001500325"/>
    </source>
</evidence>
<dbReference type="Proteomes" id="UP001500325">
    <property type="component" value="Unassembled WGS sequence"/>
</dbReference>